<dbReference type="AlphaFoldDB" id="A0A1I7ZD66"/>
<name>A0A1I7ZD66_9BILA</name>
<feature type="transmembrane region" description="Helical" evidence="1">
    <location>
        <begin position="49"/>
        <end position="74"/>
    </location>
</feature>
<keyword evidence="2" id="KW-1185">Reference proteome</keyword>
<proteinExistence type="predicted"/>
<feature type="transmembrane region" description="Helical" evidence="1">
    <location>
        <begin position="95"/>
        <end position="112"/>
    </location>
</feature>
<feature type="transmembrane region" description="Helical" evidence="1">
    <location>
        <begin position="132"/>
        <end position="160"/>
    </location>
</feature>
<reference evidence="3" key="1">
    <citation type="submission" date="2016-11" db="UniProtKB">
        <authorList>
            <consortium name="WormBaseParasite"/>
        </authorList>
    </citation>
    <scope>IDENTIFICATION</scope>
</reference>
<dbReference type="WBParaSite" id="L893_g25262.t1">
    <property type="protein sequence ID" value="L893_g25262.t1"/>
    <property type="gene ID" value="L893_g25262"/>
</dbReference>
<evidence type="ECO:0000256" key="1">
    <source>
        <dbReference type="SAM" id="Phobius"/>
    </source>
</evidence>
<dbReference type="SUPFAM" id="SSF81321">
    <property type="entry name" value="Family A G protein-coupled receptor-like"/>
    <property type="match status" value="1"/>
</dbReference>
<keyword evidence="1" id="KW-0472">Membrane</keyword>
<sequence>MKKRTLWACWAYKLIVSIAVTDLIQLVPIGFSAFLTLTQISVGMLIMKAVFLFIINEMWIESALSLSLAIYRFLDMFGFLRQAVRNRICKILHNISWFCGIPSSICFLWTGVPVEHTPMGLYNNNFPNQTVYFVVWTSAIGTQMVVAFVLYGLIIASVIAKRHKATATEYRALLQAFLPFLWTATKPSAFLTYGPMTDLFGEVPANAIFHFFMRSSPLVHVAVYLILNKTIAAEMVTFTWFATLRRRRNNNRLFFITHC</sequence>
<protein>
    <submittedName>
        <fullName evidence="3">G protein-coupled receptor</fullName>
    </submittedName>
</protein>
<evidence type="ECO:0000313" key="2">
    <source>
        <dbReference type="Proteomes" id="UP000095287"/>
    </source>
</evidence>
<accession>A0A1I7ZD66</accession>
<dbReference type="Proteomes" id="UP000095287">
    <property type="component" value="Unplaced"/>
</dbReference>
<keyword evidence="1" id="KW-0812">Transmembrane</keyword>
<keyword evidence="1" id="KW-1133">Transmembrane helix</keyword>
<evidence type="ECO:0000313" key="3">
    <source>
        <dbReference type="WBParaSite" id="L893_g25262.t1"/>
    </source>
</evidence>
<feature type="transmembrane region" description="Helical" evidence="1">
    <location>
        <begin position="221"/>
        <end position="242"/>
    </location>
</feature>
<feature type="transmembrane region" description="Helical" evidence="1">
    <location>
        <begin position="172"/>
        <end position="193"/>
    </location>
</feature>
<organism evidence="2 3">
    <name type="scientific">Steinernema glaseri</name>
    <dbReference type="NCBI Taxonomy" id="37863"/>
    <lineage>
        <taxon>Eukaryota</taxon>
        <taxon>Metazoa</taxon>
        <taxon>Ecdysozoa</taxon>
        <taxon>Nematoda</taxon>
        <taxon>Chromadorea</taxon>
        <taxon>Rhabditida</taxon>
        <taxon>Tylenchina</taxon>
        <taxon>Panagrolaimomorpha</taxon>
        <taxon>Strongyloidoidea</taxon>
        <taxon>Steinernematidae</taxon>
        <taxon>Steinernema</taxon>
    </lineage>
</organism>
<feature type="transmembrane region" description="Helical" evidence="1">
    <location>
        <begin position="12"/>
        <end position="37"/>
    </location>
</feature>